<evidence type="ECO:0000313" key="1">
    <source>
        <dbReference type="EMBL" id="GGC41976.1"/>
    </source>
</evidence>
<dbReference type="Proteomes" id="UP000597338">
    <property type="component" value="Unassembled WGS sequence"/>
</dbReference>
<dbReference type="Gene3D" id="3.40.50.150">
    <property type="entry name" value="Vaccinia Virus protein VP39"/>
    <property type="match status" value="1"/>
</dbReference>
<gene>
    <name evidence="1" type="ORF">GCM10011386_37640</name>
</gene>
<proteinExistence type="predicted"/>
<dbReference type="RefSeq" id="WP_188753013.1">
    <property type="nucleotide sequence ID" value="NZ_BMIK01000017.1"/>
</dbReference>
<evidence type="ECO:0008006" key="3">
    <source>
        <dbReference type="Google" id="ProtNLM"/>
    </source>
</evidence>
<evidence type="ECO:0000313" key="2">
    <source>
        <dbReference type="Proteomes" id="UP000597338"/>
    </source>
</evidence>
<dbReference type="Pfam" id="PF13578">
    <property type="entry name" value="Methyltransf_24"/>
    <property type="match status" value="1"/>
</dbReference>
<protein>
    <recommendedName>
        <fullName evidence="3">Class I SAM-dependent methyltransferase</fullName>
    </recommendedName>
</protein>
<dbReference type="EMBL" id="BMIK01000017">
    <property type="protein sequence ID" value="GGC41976.1"/>
    <property type="molecule type" value="Genomic_DNA"/>
</dbReference>
<dbReference type="InterPro" id="IPR029063">
    <property type="entry name" value="SAM-dependent_MTases_sf"/>
</dbReference>
<accession>A0ABQ1MNM7</accession>
<name>A0ABQ1MNM7_9SPHI</name>
<sequence length="240" mass="28016">MDIIDGLRYLWHLSTKKKAKPDSFINWLRFANAGMLNEGNIYCIEYVSENLPSENPIIEIGSFCGLSTNAISHYVRKAKKNNLLFTCDKWEFEGAENKDVFLGPSAITHRQYRKFVRETYVRNVGFFCHDRPPHTIECFSNDFFDLWNRGTAVTDVMGREIRLGGPISFAYIDGNHTYPFAKDDFLNVDRYLETNGFILFDDSADYYSQFGVNRLVREIRKMDNYELVIKNPNYLFRKTG</sequence>
<keyword evidence="2" id="KW-1185">Reference proteome</keyword>
<reference evidence="2" key="1">
    <citation type="journal article" date="2019" name="Int. J. Syst. Evol. Microbiol.">
        <title>The Global Catalogue of Microorganisms (GCM) 10K type strain sequencing project: providing services to taxonomists for standard genome sequencing and annotation.</title>
        <authorList>
            <consortium name="The Broad Institute Genomics Platform"/>
            <consortium name="The Broad Institute Genome Sequencing Center for Infectious Disease"/>
            <person name="Wu L."/>
            <person name="Ma J."/>
        </authorList>
    </citation>
    <scope>NUCLEOTIDE SEQUENCE [LARGE SCALE GENOMIC DNA]</scope>
    <source>
        <strain evidence="2">CGMCC 1.15342</strain>
    </source>
</reference>
<organism evidence="1 2">
    <name type="scientific">Parapedobacter defluvii</name>
    <dbReference type="NCBI Taxonomy" id="2045106"/>
    <lineage>
        <taxon>Bacteria</taxon>
        <taxon>Pseudomonadati</taxon>
        <taxon>Bacteroidota</taxon>
        <taxon>Sphingobacteriia</taxon>
        <taxon>Sphingobacteriales</taxon>
        <taxon>Sphingobacteriaceae</taxon>
        <taxon>Parapedobacter</taxon>
    </lineage>
</organism>
<comment type="caution">
    <text evidence="1">The sequence shown here is derived from an EMBL/GenBank/DDBJ whole genome shotgun (WGS) entry which is preliminary data.</text>
</comment>